<evidence type="ECO:0000313" key="4">
    <source>
        <dbReference type="Proteomes" id="UP000001299"/>
    </source>
</evidence>
<accession>E0S263</accession>
<keyword evidence="1" id="KW-0597">Phosphoprotein</keyword>
<dbReference type="InterPro" id="IPR008207">
    <property type="entry name" value="Sig_transdc_His_kin_Hpt_dom"/>
</dbReference>
<dbReference type="Pfam" id="PF01627">
    <property type="entry name" value="Hpt"/>
    <property type="match status" value="1"/>
</dbReference>
<protein>
    <submittedName>
        <fullName evidence="3">Hpt domain-containing protein</fullName>
    </submittedName>
</protein>
<dbReference type="eggNOG" id="COG2198">
    <property type="taxonomic scope" value="Bacteria"/>
</dbReference>
<feature type="domain" description="HPt" evidence="2">
    <location>
        <begin position="32"/>
        <end position="129"/>
    </location>
</feature>
<dbReference type="HOGENOM" id="CLU_1364060_0_0_9"/>
<dbReference type="KEGG" id="bpb:bpr_I1148"/>
<dbReference type="PROSITE" id="PS50894">
    <property type="entry name" value="HPT"/>
    <property type="match status" value="1"/>
</dbReference>
<dbReference type="AlphaFoldDB" id="E0S263"/>
<sequence>MTDDGIEVPEELKKLENIDGLSISEGLYYCGSSKAYIKFLNTFFHTIDNRVQEIKESLERDDINTYTIKVHSLKSTSRIIGAGELSNFALSLEEAGERGDRKFISENNDKFLQLYISYRNKLAAFFENTIDTRKEISADMLSDAYSALREVVPSMDYDAVEMIIGGLREYKIPAADKEKIDRIASLLEQLKWDEIAQLLD</sequence>
<evidence type="ECO:0000313" key="3">
    <source>
        <dbReference type="EMBL" id="ADL33888.1"/>
    </source>
</evidence>
<dbReference type="SUPFAM" id="SSF47226">
    <property type="entry name" value="Histidine-containing phosphotransfer domain, HPT domain"/>
    <property type="match status" value="1"/>
</dbReference>
<keyword evidence="4" id="KW-1185">Reference proteome</keyword>
<name>E0S263_BUTPB</name>
<feature type="modified residue" description="Phosphohistidine" evidence="1">
    <location>
        <position position="71"/>
    </location>
</feature>
<reference evidence="3 4" key="1">
    <citation type="journal article" date="2010" name="PLoS ONE">
        <title>The glycobiome of the rumen bacterium Butyrivibrio proteoclasticus B316(T) highlights adaptation to a polysaccharide-rich environment.</title>
        <authorList>
            <person name="Kelly W.J."/>
            <person name="Leahy S.C."/>
            <person name="Altermann E."/>
            <person name="Yeoman C.J."/>
            <person name="Dunne J.C."/>
            <person name="Kong Z."/>
            <person name="Pacheco D.M."/>
            <person name="Li D."/>
            <person name="Noel S.J."/>
            <person name="Moon C.D."/>
            <person name="Cookson A.L."/>
            <person name="Attwood G.T."/>
        </authorList>
    </citation>
    <scope>NUCLEOTIDE SEQUENCE [LARGE SCALE GENOMIC DNA]</scope>
    <source>
        <strain evidence="4">ATCC 51982 / DSM 14932 / B316</strain>
    </source>
</reference>
<dbReference type="EMBL" id="CP001810">
    <property type="protein sequence ID" value="ADL33888.1"/>
    <property type="molecule type" value="Genomic_DNA"/>
</dbReference>
<gene>
    <name evidence="3" type="ordered locus">bpr_I1148</name>
</gene>
<evidence type="ECO:0000256" key="1">
    <source>
        <dbReference type="PROSITE-ProRule" id="PRU00110"/>
    </source>
</evidence>
<organism evidence="3 4">
    <name type="scientific">Butyrivibrio proteoclasticus (strain ATCC 51982 / DSM 14932 / B316)</name>
    <name type="common">Clostridium proteoclasticum</name>
    <dbReference type="NCBI Taxonomy" id="515622"/>
    <lineage>
        <taxon>Bacteria</taxon>
        <taxon>Bacillati</taxon>
        <taxon>Bacillota</taxon>
        <taxon>Clostridia</taxon>
        <taxon>Lachnospirales</taxon>
        <taxon>Lachnospiraceae</taxon>
        <taxon>Butyrivibrio</taxon>
    </lineage>
</organism>
<dbReference type="InterPro" id="IPR036641">
    <property type="entry name" value="HPT_dom_sf"/>
</dbReference>
<evidence type="ECO:0000259" key="2">
    <source>
        <dbReference type="PROSITE" id="PS50894"/>
    </source>
</evidence>
<dbReference type="Proteomes" id="UP000001299">
    <property type="component" value="Chromosome 1"/>
</dbReference>
<dbReference type="RefSeq" id="WP_013280542.1">
    <property type="nucleotide sequence ID" value="NC_014387.1"/>
</dbReference>
<dbReference type="STRING" id="515622.bpr_I1148"/>
<proteinExistence type="predicted"/>
<dbReference type="GO" id="GO:0000160">
    <property type="term" value="P:phosphorelay signal transduction system"/>
    <property type="evidence" value="ECO:0007669"/>
    <property type="project" value="InterPro"/>
</dbReference>
<dbReference type="Gene3D" id="1.20.120.160">
    <property type="entry name" value="HPT domain"/>
    <property type="match status" value="1"/>
</dbReference>